<protein>
    <submittedName>
        <fullName evidence="1">Uncharacterized protein</fullName>
    </submittedName>
</protein>
<accession>X1AI41</accession>
<comment type="caution">
    <text evidence="1">The sequence shown here is derived from an EMBL/GenBank/DDBJ whole genome shotgun (WGS) entry which is preliminary data.</text>
</comment>
<feature type="non-terminal residue" evidence="1">
    <location>
        <position position="351"/>
    </location>
</feature>
<name>X1AI41_9ZZZZ</name>
<sequence>YLSAGGAVFTVPISTNSTITGTSVTADPYYFTGDANTYITSDAGDTVQIITGGTERFEIDSAEATFAVPIATTGISFPSGDAAINFDGGTTKKILYDDSETHIELDGLGLKVDGDVGIGVSPSATRRLYINDTFTGTSGFHIGFGAFQYANPSGTSSAITYGFLGGAAVYTGNAQNFTGSLRGLQGQVEHRGSGIVAAAKGVLGEVFNRASDPVTEGTITDARAFQAWTDAEDGTIVTGTHFYSLEPAVDTGTLTDFYHFYATPTDTVCEDLYGLYLGAMTGGTVQNWAIYSAGGDSYFAGNFEIAGITSLGDGTNETQFAADGVQTMAGNARVINHIILEAHVFKLPAAN</sequence>
<feature type="non-terminal residue" evidence="1">
    <location>
        <position position="1"/>
    </location>
</feature>
<proteinExistence type="predicted"/>
<organism evidence="1">
    <name type="scientific">marine sediment metagenome</name>
    <dbReference type="NCBI Taxonomy" id="412755"/>
    <lineage>
        <taxon>unclassified sequences</taxon>
        <taxon>metagenomes</taxon>
        <taxon>ecological metagenomes</taxon>
    </lineage>
</organism>
<reference evidence="1" key="1">
    <citation type="journal article" date="2014" name="Front. Microbiol.">
        <title>High frequency of phylogenetically diverse reductive dehalogenase-homologous genes in deep subseafloor sedimentary metagenomes.</title>
        <authorList>
            <person name="Kawai M."/>
            <person name="Futagami T."/>
            <person name="Toyoda A."/>
            <person name="Takaki Y."/>
            <person name="Nishi S."/>
            <person name="Hori S."/>
            <person name="Arai W."/>
            <person name="Tsubouchi T."/>
            <person name="Morono Y."/>
            <person name="Uchiyama I."/>
            <person name="Ito T."/>
            <person name="Fujiyama A."/>
            <person name="Inagaki F."/>
            <person name="Takami H."/>
        </authorList>
    </citation>
    <scope>NUCLEOTIDE SEQUENCE</scope>
    <source>
        <strain evidence="1">Expedition CK06-06</strain>
    </source>
</reference>
<gene>
    <name evidence="1" type="ORF">S01H4_21750</name>
</gene>
<dbReference type="EMBL" id="BART01009890">
    <property type="protein sequence ID" value="GAG82295.1"/>
    <property type="molecule type" value="Genomic_DNA"/>
</dbReference>
<dbReference type="AlphaFoldDB" id="X1AI41"/>
<evidence type="ECO:0000313" key="1">
    <source>
        <dbReference type="EMBL" id="GAG82295.1"/>
    </source>
</evidence>